<comment type="caution">
    <text evidence="2">The sequence shown here is derived from an EMBL/GenBank/DDBJ whole genome shotgun (WGS) entry which is preliminary data.</text>
</comment>
<accession>A0A317ZCX1</accession>
<dbReference type="Pfam" id="PF10047">
    <property type="entry name" value="DUF2281"/>
    <property type="match status" value="1"/>
</dbReference>
<feature type="domain" description="DUF2281" evidence="1">
    <location>
        <begin position="6"/>
        <end position="53"/>
    </location>
</feature>
<keyword evidence="3" id="KW-1185">Reference proteome</keyword>
<dbReference type="InParanoid" id="A0A317ZCX1"/>
<dbReference type="InterPro" id="IPR018739">
    <property type="entry name" value="DUF2281"/>
</dbReference>
<dbReference type="EMBL" id="QHJQ01000013">
    <property type="protein sequence ID" value="PXA03064.1"/>
    <property type="molecule type" value="Genomic_DNA"/>
</dbReference>
<evidence type="ECO:0000313" key="2">
    <source>
        <dbReference type="EMBL" id="PXA03064.1"/>
    </source>
</evidence>
<dbReference type="AlphaFoldDB" id="A0A317ZCX1"/>
<protein>
    <recommendedName>
        <fullName evidence="1">DUF2281 domain-containing protein</fullName>
    </recommendedName>
</protein>
<dbReference type="RefSeq" id="WP_110132118.1">
    <property type="nucleotide sequence ID" value="NZ_QHJQ01000013.1"/>
</dbReference>
<dbReference type="Proteomes" id="UP000247099">
    <property type="component" value="Unassembled WGS sequence"/>
</dbReference>
<gene>
    <name evidence="2" type="ORF">DDZ13_14200</name>
</gene>
<proteinExistence type="predicted"/>
<evidence type="ECO:0000259" key="1">
    <source>
        <dbReference type="Pfam" id="PF10047"/>
    </source>
</evidence>
<name>A0A317ZCX1_9BACT</name>
<evidence type="ECO:0000313" key="3">
    <source>
        <dbReference type="Proteomes" id="UP000247099"/>
    </source>
</evidence>
<organism evidence="2 3">
    <name type="scientific">Coraliomargarita sinensis</name>
    <dbReference type="NCBI Taxonomy" id="2174842"/>
    <lineage>
        <taxon>Bacteria</taxon>
        <taxon>Pseudomonadati</taxon>
        <taxon>Verrucomicrobiota</taxon>
        <taxon>Opitutia</taxon>
        <taxon>Puniceicoccales</taxon>
        <taxon>Coraliomargaritaceae</taxon>
        <taxon>Coraliomargarita</taxon>
    </lineage>
</organism>
<reference evidence="2 3" key="1">
    <citation type="submission" date="2018-05" db="EMBL/GenBank/DDBJ databases">
        <title>Coraliomargarita sinensis sp. nov., isolated from a marine solar saltern.</title>
        <authorList>
            <person name="Zhou L.Y."/>
        </authorList>
    </citation>
    <scope>NUCLEOTIDE SEQUENCE [LARGE SCALE GENOMIC DNA]</scope>
    <source>
        <strain evidence="2 3">WN38</strain>
    </source>
</reference>
<sequence length="70" mass="8001">MSTAEQIIQEIASLRPEKQSEVLEFVEFLKEKEKRNEENALREASLAAALRGMEDEESLYTESDVIEKIG</sequence>